<dbReference type="InterPro" id="IPR051179">
    <property type="entry name" value="WD_repeat_multifunction"/>
</dbReference>
<dbReference type="InterPro" id="IPR001680">
    <property type="entry name" value="WD40_rpt"/>
</dbReference>
<evidence type="ECO:0000256" key="5">
    <source>
        <dbReference type="PROSITE-ProRule" id="PRU00221"/>
    </source>
</evidence>
<comment type="similarity">
    <text evidence="4">Belongs to the WD repeat PAAF1/RPN14 family.</text>
</comment>
<sequence>MHETNLLYLQIQPDFKDCIEDVAAGKLSKEHFYINVQSDPYTLQDEQNIQIFKNKADELTFSKNFQKLSENHYSFALANNPSVNNDEWRVQFITSKKSNKDTQGLEKDYTSLAISHERNSFVVLGDSLGNISVLNNGISEKIKTFDGAHEEEITCLKVFPSNKVLLSGSMDMKIKIWSLDDGGNPRTFTGHRQTITELSLIERGRNFISCSKDGTIKLWECGSGKCLHTFSRKENKYDGIQCMALLSGQNEETTQTANELEFGTEGKKVVAGHCSGVITCHDLYTKRQIFQIPSLFTSPCTAITNFSQNFIVSGYENGTIALWNLNSLERPVKVFSFQKGTPINKLVTYNSKTVFVSSGIDANIVFDITGKDGDYHVEYLVCEDKTIKSFEINQISGDLYVAGSQGLCSVYSI</sequence>
<reference evidence="7" key="1">
    <citation type="submission" date="2018-06" db="EMBL/GenBank/DDBJ databases">
        <authorList>
            <person name="Guldener U."/>
        </authorList>
    </citation>
    <scope>NUCLEOTIDE SEQUENCE [LARGE SCALE GENOMIC DNA]</scope>
    <source>
        <strain evidence="7">UTAD17</strain>
    </source>
</reference>
<proteinExistence type="inferred from homology"/>
<evidence type="ECO:0000313" key="7">
    <source>
        <dbReference type="Proteomes" id="UP000262825"/>
    </source>
</evidence>
<dbReference type="InterPro" id="IPR020472">
    <property type="entry name" value="WD40_PAC1"/>
</dbReference>
<dbReference type="InterPro" id="IPR015943">
    <property type="entry name" value="WD40/YVTN_repeat-like_dom_sf"/>
</dbReference>
<organism evidence="6 7">
    <name type="scientific">Saccharomycodes ludwigii</name>
    <dbReference type="NCBI Taxonomy" id="36035"/>
    <lineage>
        <taxon>Eukaryota</taxon>
        <taxon>Fungi</taxon>
        <taxon>Dikarya</taxon>
        <taxon>Ascomycota</taxon>
        <taxon>Saccharomycotina</taxon>
        <taxon>Saccharomycetes</taxon>
        <taxon>Saccharomycodales</taxon>
        <taxon>Saccharomycodaceae</taxon>
        <taxon>Saccharomycodes</taxon>
    </lineage>
</organism>
<gene>
    <name evidence="6" type="ORF">SCODWIG_03542</name>
</gene>
<dbReference type="PANTHER" id="PTHR19857">
    <property type="entry name" value="MITOCHONDRIAL DIVISION PROTEIN 1-RELATED"/>
    <property type="match status" value="1"/>
</dbReference>
<keyword evidence="7" id="KW-1185">Reference proteome</keyword>
<keyword evidence="3 6" id="KW-0647">Proteasome</keyword>
<dbReference type="SMART" id="SM00320">
    <property type="entry name" value="WD40"/>
    <property type="match status" value="4"/>
</dbReference>
<keyword evidence="1 5" id="KW-0853">WD repeat</keyword>
<evidence type="ECO:0000256" key="4">
    <source>
        <dbReference type="ARBA" id="ARBA00038321"/>
    </source>
</evidence>
<dbReference type="PROSITE" id="PS50294">
    <property type="entry name" value="WD_REPEATS_REGION"/>
    <property type="match status" value="2"/>
</dbReference>
<accession>A0A376BB03</accession>
<dbReference type="InterPro" id="IPR036322">
    <property type="entry name" value="WD40_repeat_dom_sf"/>
</dbReference>
<evidence type="ECO:0000313" key="6">
    <source>
        <dbReference type="EMBL" id="SSD61781.1"/>
    </source>
</evidence>
<dbReference type="EMBL" id="UFAJ01000888">
    <property type="protein sequence ID" value="SSD61781.1"/>
    <property type="molecule type" value="Genomic_DNA"/>
</dbReference>
<protein>
    <submittedName>
        <fullName evidence="6">Related to 26S proteasome regulatory subunit RPN14</fullName>
    </submittedName>
</protein>
<feature type="repeat" description="WD" evidence="5">
    <location>
        <begin position="146"/>
        <end position="187"/>
    </location>
</feature>
<evidence type="ECO:0000256" key="2">
    <source>
        <dbReference type="ARBA" id="ARBA00022737"/>
    </source>
</evidence>
<dbReference type="PROSITE" id="PS50082">
    <property type="entry name" value="WD_REPEATS_2"/>
    <property type="match status" value="2"/>
</dbReference>
<dbReference type="AlphaFoldDB" id="A0A376BB03"/>
<feature type="repeat" description="WD" evidence="5">
    <location>
        <begin position="188"/>
        <end position="229"/>
    </location>
</feature>
<dbReference type="SUPFAM" id="SSF50978">
    <property type="entry name" value="WD40 repeat-like"/>
    <property type="match status" value="1"/>
</dbReference>
<dbReference type="Pfam" id="PF00400">
    <property type="entry name" value="WD40"/>
    <property type="match status" value="2"/>
</dbReference>
<evidence type="ECO:0000256" key="1">
    <source>
        <dbReference type="ARBA" id="ARBA00022574"/>
    </source>
</evidence>
<dbReference type="PRINTS" id="PR00320">
    <property type="entry name" value="GPROTEINBRPT"/>
</dbReference>
<dbReference type="PANTHER" id="PTHR19857:SF19">
    <property type="entry name" value="26S PROTEASOME REGULATORY SUBUNIT RPN14"/>
    <property type="match status" value="1"/>
</dbReference>
<dbReference type="VEuPathDB" id="FungiDB:SCODWIG_03542"/>
<evidence type="ECO:0000256" key="3">
    <source>
        <dbReference type="ARBA" id="ARBA00022942"/>
    </source>
</evidence>
<dbReference type="GO" id="GO:0000502">
    <property type="term" value="C:proteasome complex"/>
    <property type="evidence" value="ECO:0007669"/>
    <property type="project" value="UniProtKB-KW"/>
</dbReference>
<name>A0A376BB03_9ASCO</name>
<dbReference type="Gene3D" id="2.130.10.10">
    <property type="entry name" value="YVTN repeat-like/Quinoprotein amine dehydrogenase"/>
    <property type="match status" value="2"/>
</dbReference>
<dbReference type="Proteomes" id="UP000262825">
    <property type="component" value="Unassembled WGS sequence"/>
</dbReference>
<dbReference type="OrthoDB" id="10257301at2759"/>
<keyword evidence="2" id="KW-0677">Repeat</keyword>